<dbReference type="RefSeq" id="WP_268916811.1">
    <property type="nucleotide sequence ID" value="NZ_JAPTMY010000006.1"/>
</dbReference>
<evidence type="ECO:0000259" key="1">
    <source>
        <dbReference type="Pfam" id="PF22513"/>
    </source>
</evidence>
<dbReference type="InterPro" id="IPR013321">
    <property type="entry name" value="Arc_rbn_hlx_hlx"/>
</dbReference>
<keyword evidence="3" id="KW-1185">Reference proteome</keyword>
<evidence type="ECO:0000313" key="2">
    <source>
        <dbReference type="EMBL" id="MCZ0857171.1"/>
    </source>
</evidence>
<dbReference type="Gene3D" id="1.10.1220.10">
    <property type="entry name" value="Met repressor-like"/>
    <property type="match status" value="1"/>
</dbReference>
<reference evidence="2" key="1">
    <citation type="submission" date="2022-10" db="EMBL/GenBank/DDBJ databases">
        <title>Genome sequence of Actinomyces israelii ATCC 10048.</title>
        <authorList>
            <person name="Watt R.M."/>
            <person name="Tong W.M."/>
        </authorList>
    </citation>
    <scope>NUCLEOTIDE SEQUENCE</scope>
    <source>
        <strain evidence="2">ATCC 10048</strain>
    </source>
</reference>
<dbReference type="SUPFAM" id="SSF47598">
    <property type="entry name" value="Ribbon-helix-helix"/>
    <property type="match status" value="1"/>
</dbReference>
<accession>A0ABT4I608</accession>
<organism evidence="2 3">
    <name type="scientific">Actinomyces israelii</name>
    <dbReference type="NCBI Taxonomy" id="1659"/>
    <lineage>
        <taxon>Bacteria</taxon>
        <taxon>Bacillati</taxon>
        <taxon>Actinomycetota</taxon>
        <taxon>Actinomycetes</taxon>
        <taxon>Actinomycetales</taxon>
        <taxon>Actinomycetaceae</taxon>
        <taxon>Actinomyces</taxon>
    </lineage>
</organism>
<dbReference type="InterPro" id="IPR010985">
    <property type="entry name" value="Ribbon_hlx_hlx"/>
</dbReference>
<comment type="caution">
    <text evidence="2">The sequence shown here is derived from an EMBL/GenBank/DDBJ whole genome shotgun (WGS) entry which is preliminary data.</text>
</comment>
<evidence type="ECO:0000313" key="3">
    <source>
        <dbReference type="Proteomes" id="UP001072034"/>
    </source>
</evidence>
<feature type="non-terminal residue" evidence="2">
    <location>
        <position position="1"/>
    </location>
</feature>
<name>A0ABT4I608_9ACTO</name>
<dbReference type="InterPro" id="IPR053853">
    <property type="entry name" value="FitA-like_RHH"/>
</dbReference>
<gene>
    <name evidence="2" type="ORF">OHJ16_03815</name>
</gene>
<dbReference type="EMBL" id="JAPTMY010000006">
    <property type="protein sequence ID" value="MCZ0857171.1"/>
    <property type="molecule type" value="Genomic_DNA"/>
</dbReference>
<feature type="domain" description="Antitoxin FitA-like ribbon-helix-helix" evidence="1">
    <location>
        <begin position="3"/>
        <end position="41"/>
    </location>
</feature>
<sequence>VVPSIVIRGLDESVKKQLASQARENNRSMEAEARAILTSAVRKPHIGLALMRAVRESGGVEDLPVPTRTDTARTMDLG</sequence>
<keyword evidence="2" id="KW-0238">DNA-binding</keyword>
<dbReference type="Pfam" id="PF22513">
    <property type="entry name" value="FitA-like_RHH"/>
    <property type="match status" value="1"/>
</dbReference>
<protein>
    <submittedName>
        <fullName evidence="2">Arc family DNA-binding protein</fullName>
    </submittedName>
</protein>
<proteinExistence type="predicted"/>
<dbReference type="Proteomes" id="UP001072034">
    <property type="component" value="Unassembled WGS sequence"/>
</dbReference>
<dbReference type="GO" id="GO:0003677">
    <property type="term" value="F:DNA binding"/>
    <property type="evidence" value="ECO:0007669"/>
    <property type="project" value="UniProtKB-KW"/>
</dbReference>